<dbReference type="InterPro" id="IPR036736">
    <property type="entry name" value="ACP-like_sf"/>
</dbReference>
<dbReference type="InterPro" id="IPR009081">
    <property type="entry name" value="PP-bd_ACP"/>
</dbReference>
<evidence type="ECO:0000256" key="1">
    <source>
        <dbReference type="ARBA" id="ARBA00001957"/>
    </source>
</evidence>
<dbReference type="GO" id="GO:0009239">
    <property type="term" value="P:enterobactin biosynthetic process"/>
    <property type="evidence" value="ECO:0007669"/>
    <property type="project" value="TreeGrafter"/>
</dbReference>
<dbReference type="Gene3D" id="3.30.559.10">
    <property type="entry name" value="Chloramphenicol acetyltransferase-like domain"/>
    <property type="match status" value="1"/>
</dbReference>
<dbReference type="InterPro" id="IPR001242">
    <property type="entry name" value="Condensation_dom"/>
</dbReference>
<dbReference type="InterPro" id="IPR006162">
    <property type="entry name" value="Ppantetheine_attach_site"/>
</dbReference>
<comment type="caution">
    <text evidence="5">The sequence shown here is derived from an EMBL/GenBank/DDBJ whole genome shotgun (WGS) entry which is preliminary data.</text>
</comment>
<dbReference type="Pfam" id="PF00501">
    <property type="entry name" value="AMP-binding"/>
    <property type="match status" value="1"/>
</dbReference>
<dbReference type="SMART" id="SM00824">
    <property type="entry name" value="PKS_TE"/>
    <property type="match status" value="1"/>
</dbReference>
<dbReference type="InterPro" id="IPR010071">
    <property type="entry name" value="AA_adenyl_dom"/>
</dbReference>
<dbReference type="Proteomes" id="UP000531251">
    <property type="component" value="Unassembled WGS sequence"/>
</dbReference>
<dbReference type="SUPFAM" id="SSF53474">
    <property type="entry name" value="alpha/beta-Hydrolases"/>
    <property type="match status" value="1"/>
</dbReference>
<organism evidence="5 6">
    <name type="scientific">Sphingomonas trueperi</name>
    <dbReference type="NCBI Taxonomy" id="53317"/>
    <lineage>
        <taxon>Bacteria</taxon>
        <taxon>Pseudomonadati</taxon>
        <taxon>Pseudomonadota</taxon>
        <taxon>Alphaproteobacteria</taxon>
        <taxon>Sphingomonadales</taxon>
        <taxon>Sphingomonadaceae</taxon>
        <taxon>Sphingomonas</taxon>
    </lineage>
</organism>
<accession>A0A7X5XZE6</accession>
<dbReference type="PANTHER" id="PTHR45527">
    <property type="entry name" value="NONRIBOSOMAL PEPTIDE SYNTHETASE"/>
    <property type="match status" value="1"/>
</dbReference>
<dbReference type="SUPFAM" id="SSF52777">
    <property type="entry name" value="CoA-dependent acyltransferases"/>
    <property type="match status" value="2"/>
</dbReference>
<dbReference type="EC" id="2.7.7.-" evidence="5"/>
<dbReference type="GO" id="GO:0009366">
    <property type="term" value="C:enterobactin synthetase complex"/>
    <property type="evidence" value="ECO:0007669"/>
    <property type="project" value="TreeGrafter"/>
</dbReference>
<dbReference type="PROSITE" id="PS00012">
    <property type="entry name" value="PHOSPHOPANTETHEINE"/>
    <property type="match status" value="1"/>
</dbReference>
<name>A0A7X5XZE6_9SPHN</name>
<dbReference type="InterPro" id="IPR023213">
    <property type="entry name" value="CAT-like_dom_sf"/>
</dbReference>
<dbReference type="SUPFAM" id="SSF47336">
    <property type="entry name" value="ACP-like"/>
    <property type="match status" value="1"/>
</dbReference>
<dbReference type="InterPro" id="IPR045851">
    <property type="entry name" value="AMP-bd_C_sf"/>
</dbReference>
<evidence type="ECO:0000313" key="6">
    <source>
        <dbReference type="Proteomes" id="UP000531251"/>
    </source>
</evidence>
<dbReference type="Gene3D" id="3.40.50.1820">
    <property type="entry name" value="alpha/beta hydrolase"/>
    <property type="match status" value="1"/>
</dbReference>
<dbReference type="PROSITE" id="PS50075">
    <property type="entry name" value="CARRIER"/>
    <property type="match status" value="1"/>
</dbReference>
<evidence type="ECO:0000256" key="2">
    <source>
        <dbReference type="ARBA" id="ARBA00022450"/>
    </source>
</evidence>
<proteinExistence type="predicted"/>
<dbReference type="InterPro" id="IPR025110">
    <property type="entry name" value="AMP-bd_C"/>
</dbReference>
<dbReference type="Pfam" id="PF00550">
    <property type="entry name" value="PP-binding"/>
    <property type="match status" value="1"/>
</dbReference>
<feature type="domain" description="Carrier" evidence="4">
    <location>
        <begin position="969"/>
        <end position="1043"/>
    </location>
</feature>
<dbReference type="GO" id="GO:0016779">
    <property type="term" value="F:nucleotidyltransferase activity"/>
    <property type="evidence" value="ECO:0007669"/>
    <property type="project" value="UniProtKB-KW"/>
</dbReference>
<comment type="cofactor">
    <cofactor evidence="1">
        <name>pantetheine 4'-phosphate</name>
        <dbReference type="ChEBI" id="CHEBI:47942"/>
    </cofactor>
</comment>
<dbReference type="FunFam" id="1.10.1200.10:FF:000005">
    <property type="entry name" value="Nonribosomal peptide synthetase 1"/>
    <property type="match status" value="1"/>
</dbReference>
<dbReference type="EMBL" id="JAATJB010000007">
    <property type="protein sequence ID" value="NJB98213.1"/>
    <property type="molecule type" value="Genomic_DNA"/>
</dbReference>
<dbReference type="InterPro" id="IPR000873">
    <property type="entry name" value="AMP-dep_synth/lig_dom"/>
</dbReference>
<dbReference type="Pfam" id="PF13193">
    <property type="entry name" value="AMP-binding_C"/>
    <property type="match status" value="1"/>
</dbReference>
<evidence type="ECO:0000259" key="4">
    <source>
        <dbReference type="PROSITE" id="PS50075"/>
    </source>
</evidence>
<gene>
    <name evidence="5" type="ORF">GGR89_002544</name>
</gene>
<sequence>MQHGSEQLLPLTTAQRGLWIGSQIAPPGSTFNIAEAVEILGDIDPHLFVAAITQVSEEAETTRIQIVQTPEGPMQRVVPSMRTEFPFVDVSGEPDPDAAALAWMRARILAQLDLERDGLWVSALLKLGPQRFMWLQCCHHIALDGFTGGMLAARLAEVYTAFVEKRAPEPHGFLPIALLVEQEQGYRDSDRRETDRKYWVEQLRDVPDAPTLSMRLDRRNTAASGADGGFIRRSWTIPAEMVERLRVLVRSHGATLPQGLTAMLAAYLFRMTGKEDFVVGMPMTGRGSRTLRQVPGLVANVVALRFRPVRETSFVELLTQSRRVLQSALRHQQFRYEDLRRELGFNEINQHLARFSVNIEPFDYALRFGGATARSHNLSNGAMEDLTVFLFDRQDGEGIRMDFDANPGLYTHEELDAHLARVERLMSAVLADPEVALVAHDLIGGDERQRWAAQVRAAERAWPADDAPALVRRKAADRPDAPAVIDTAGALSYRVLGADVEALRRQLAAAGVGPGHLVAVVLPRDRRLVTALLAIAESGAAWLPLNGHGPVDRLHAILEDARPSLVLCDADMDLPIAVPRLVLARAGAAGVLHGGDADPAPRVPAGTAYVTYTSGTTGRPKGVVVSHANLRNLLLSMREILSVAPDERLLAITTVTFDIAVLELLLPLVAGGTVVVATREEAGDPKRLAEAIARHGVTALQATPTMWQAILGAGQGEALRGLLLLTGGEVLSGQLAERLLGLGRAVFNLYGPTETTIWSTAQQIGTADLVLPAIGRPLANTQLHVVDTYGIQLPDGTIGELAIGGDGVATGYLGQPALTAERFPPDRFTDAAGARLYRTGDRAVRDADGVVRTLGRNDDQVKIKGVRAEPAEIESALLRLSGIEQAAVVLERGDEGAMLVAYLVAGEGHLPAEPAKLRRALSTMLLPQVIPSRFHYLDALPRTPNGKLDRRALPRPGKQDVIESAASAQPRTPTEIMLAQIWRSVLGVEEIGIHDNFFDLGGDSLSAVHLVTALADLGADLSIGHLFTEPTIAGLAPLFDGSAQGSGFLDLMLPLRSEGDAAPLFCLHPVLGVGWSFATLAPHLPQRHPVYALQDIGLLQGEARPASIEALVEIYLEQIRAVQPAGPYHLIGWSMGGLIAHGIASRLRSAGEDVALLALLDSYPFLGTEADPEDMEEIVLIRAAMDFLQLQPAQGAPMPETADALVELIAAAIDMGALPATLGQEIGDVPAFIDRLRAVTLYNLGLARRYRPGHADTDALFLRAALRGGDGAGAVIRDSPTVWGSHLAGTLAIHEVDCRHQDMMLPAHAARIGGILTRHLDALAQDSALVAVERP</sequence>
<keyword evidence="3" id="KW-0597">Phosphoprotein</keyword>
<evidence type="ECO:0000313" key="5">
    <source>
        <dbReference type="EMBL" id="NJB98213.1"/>
    </source>
</evidence>
<dbReference type="InterPro" id="IPR001031">
    <property type="entry name" value="Thioesterase"/>
</dbReference>
<dbReference type="Gene3D" id="3.30.559.30">
    <property type="entry name" value="Nonribosomal peptide synthetase, condensation domain"/>
    <property type="match status" value="1"/>
</dbReference>
<keyword evidence="6" id="KW-1185">Reference proteome</keyword>
<dbReference type="GO" id="GO:0031177">
    <property type="term" value="F:phosphopantetheine binding"/>
    <property type="evidence" value="ECO:0007669"/>
    <property type="project" value="TreeGrafter"/>
</dbReference>
<dbReference type="InterPro" id="IPR020802">
    <property type="entry name" value="TesA-like"/>
</dbReference>
<dbReference type="PROSITE" id="PS00455">
    <property type="entry name" value="AMP_BINDING"/>
    <property type="match status" value="1"/>
</dbReference>
<dbReference type="InterPro" id="IPR042099">
    <property type="entry name" value="ANL_N_sf"/>
</dbReference>
<keyword evidence="5" id="KW-0808">Transferase</keyword>
<dbReference type="Pfam" id="PF00975">
    <property type="entry name" value="Thioesterase"/>
    <property type="match status" value="1"/>
</dbReference>
<dbReference type="InterPro" id="IPR020845">
    <property type="entry name" value="AMP-binding_CS"/>
</dbReference>
<keyword evidence="2" id="KW-0596">Phosphopantetheine</keyword>
<dbReference type="PANTHER" id="PTHR45527:SF1">
    <property type="entry name" value="FATTY ACID SYNTHASE"/>
    <property type="match status" value="1"/>
</dbReference>
<reference evidence="5 6" key="1">
    <citation type="submission" date="2020-03" db="EMBL/GenBank/DDBJ databases">
        <title>Genomic Encyclopedia of Type Strains, Phase IV (KMG-IV): sequencing the most valuable type-strain genomes for metagenomic binning, comparative biology and taxonomic classification.</title>
        <authorList>
            <person name="Goeker M."/>
        </authorList>
    </citation>
    <scope>NUCLEOTIDE SEQUENCE [LARGE SCALE GENOMIC DNA]</scope>
    <source>
        <strain evidence="5 6">DSM 7225</strain>
    </source>
</reference>
<dbReference type="Gene3D" id="3.30.300.30">
    <property type="match status" value="1"/>
</dbReference>
<evidence type="ECO:0000256" key="3">
    <source>
        <dbReference type="ARBA" id="ARBA00022553"/>
    </source>
</evidence>
<dbReference type="Pfam" id="PF00668">
    <property type="entry name" value="Condensation"/>
    <property type="match status" value="1"/>
</dbReference>
<protein>
    <submittedName>
        <fullName evidence="5">Enterobactin synthetase component F</fullName>
        <ecNumber evidence="5">2.7.7.-</ecNumber>
    </submittedName>
</protein>
<keyword evidence="5" id="KW-0548">Nucleotidyltransferase</keyword>
<dbReference type="NCBIfam" id="TIGR01733">
    <property type="entry name" value="AA-adenyl-dom"/>
    <property type="match status" value="1"/>
</dbReference>
<dbReference type="RefSeq" id="WP_164542676.1">
    <property type="nucleotide sequence ID" value="NZ_BAAADY010000003.1"/>
</dbReference>
<dbReference type="GO" id="GO:0005829">
    <property type="term" value="C:cytosol"/>
    <property type="evidence" value="ECO:0007669"/>
    <property type="project" value="TreeGrafter"/>
</dbReference>
<dbReference type="Gene3D" id="3.40.50.12780">
    <property type="entry name" value="N-terminal domain of ligase-like"/>
    <property type="match status" value="1"/>
</dbReference>
<dbReference type="SUPFAM" id="SSF56801">
    <property type="entry name" value="Acetyl-CoA synthetase-like"/>
    <property type="match status" value="1"/>
</dbReference>
<dbReference type="GO" id="GO:0047527">
    <property type="term" value="F:2,3-dihydroxybenzoate-serine ligase activity"/>
    <property type="evidence" value="ECO:0007669"/>
    <property type="project" value="TreeGrafter"/>
</dbReference>
<dbReference type="InterPro" id="IPR029058">
    <property type="entry name" value="AB_hydrolase_fold"/>
</dbReference>
<dbReference type="GO" id="GO:0043041">
    <property type="term" value="P:amino acid activation for nonribosomal peptide biosynthetic process"/>
    <property type="evidence" value="ECO:0007669"/>
    <property type="project" value="TreeGrafter"/>
</dbReference>